<name>A0A381RLA1_9ZZZZ</name>
<protein>
    <recommendedName>
        <fullName evidence="3">Bacterial virulence factor lipase N-terminal domain-containing protein</fullName>
    </recommendedName>
</protein>
<dbReference type="InterPro" id="IPR029058">
    <property type="entry name" value="AB_hydrolase_fold"/>
</dbReference>
<evidence type="ECO:0000313" key="2">
    <source>
        <dbReference type="EMBL" id="SUZ92625.1"/>
    </source>
</evidence>
<dbReference type="EMBL" id="UINC01002075">
    <property type="protein sequence ID" value="SUZ92625.1"/>
    <property type="molecule type" value="Genomic_DNA"/>
</dbReference>
<reference evidence="2" key="1">
    <citation type="submission" date="2018-05" db="EMBL/GenBank/DDBJ databases">
        <authorList>
            <person name="Lanie J.A."/>
            <person name="Ng W.-L."/>
            <person name="Kazmierczak K.M."/>
            <person name="Andrzejewski T.M."/>
            <person name="Davidsen T.M."/>
            <person name="Wayne K.J."/>
            <person name="Tettelin H."/>
            <person name="Glass J.I."/>
            <person name="Rusch D."/>
            <person name="Podicherti R."/>
            <person name="Tsui H.-C.T."/>
            <person name="Winkler M.E."/>
        </authorList>
    </citation>
    <scope>NUCLEOTIDE SEQUENCE</scope>
</reference>
<sequence>MSDRGPKIASILLVVTMLLAGCTASVTHEPQEITGCTDSTASNFDPVATTDDGSCTPPVLPDDGDDPAPEIASIPHTDGCDNTNPIHCMLPFPSDAFLTEDESTVTGVRMNYAPNSIPGSSFSPVVEVPIINQIDGVSPSSQIMTAFSTEPDVSELAGQYTIGKSLEANHPTKLLNRDTGELIPHWVELDARSEDDRPTILHIRTIQSLDHDTSYAVLISGLTDSHGVPISAHEGFTTLRDGVTTDSPDIENRRSQFVALFAWAGANTNVATADLQAAWQFHTASTESIIGPLLSMRNDALDRIGNGLGCTVESNSEVFEDGNRSHWLITGTYTAPQYTESFYPPALIQRAEDRTPIFVENREIPFWLLIPSTTVESGNPAPLTIWGHGFLGDGNTTGLRAWSNENNVAMLGTSFYGWASDDFTSIEFAVLNMQYFQHQSERLEQAMINQVVMVRTFMGACSDLSEYYHNGTKLIDTTSPTYTGYSNGALRGPSVIGLSPDLNRGVLWAGGSAFSQIIERCTQYDRFYWGFSSEYGYPDQMDRAIGMSVLQSLWDSTETDTFLYLMNDGYGSEVAPFELMTLFSIGDFQISNISSSRMMRTGGIPLLDSSTITPYGLGDTVSHGHTGSVGVFFDGGYEHAPEGNTYGEEPHPAHNSIGGLPMARLMAFHFLSTGTVDDTCEGTCVFSPEGLSWSKYST</sequence>
<feature type="compositionally biased region" description="Polar residues" evidence="1">
    <location>
        <begin position="33"/>
        <end position="43"/>
    </location>
</feature>
<dbReference type="PROSITE" id="PS51257">
    <property type="entry name" value="PROKAR_LIPOPROTEIN"/>
    <property type="match status" value="1"/>
</dbReference>
<dbReference type="Gene3D" id="3.40.50.1820">
    <property type="entry name" value="alpha/beta hydrolase"/>
    <property type="match status" value="1"/>
</dbReference>
<organism evidence="2">
    <name type="scientific">marine metagenome</name>
    <dbReference type="NCBI Taxonomy" id="408172"/>
    <lineage>
        <taxon>unclassified sequences</taxon>
        <taxon>metagenomes</taxon>
        <taxon>ecological metagenomes</taxon>
    </lineage>
</organism>
<dbReference type="SUPFAM" id="SSF53474">
    <property type="entry name" value="alpha/beta-Hydrolases"/>
    <property type="match status" value="1"/>
</dbReference>
<gene>
    <name evidence="2" type="ORF">METZ01_LOCUS45479</name>
</gene>
<evidence type="ECO:0008006" key="3">
    <source>
        <dbReference type="Google" id="ProtNLM"/>
    </source>
</evidence>
<dbReference type="AlphaFoldDB" id="A0A381RLA1"/>
<accession>A0A381RLA1</accession>
<feature type="region of interest" description="Disordered" evidence="1">
    <location>
        <begin position="33"/>
        <end position="79"/>
    </location>
</feature>
<proteinExistence type="predicted"/>
<evidence type="ECO:0000256" key="1">
    <source>
        <dbReference type="SAM" id="MobiDB-lite"/>
    </source>
</evidence>